<keyword evidence="8 10" id="KW-0012">Acyltransferase</keyword>
<dbReference type="SUPFAM" id="SSF52777">
    <property type="entry name" value="CoA-dependent acyltransferases"/>
    <property type="match status" value="1"/>
</dbReference>
<comment type="subunit">
    <text evidence="3">Homotrimer.</text>
</comment>
<dbReference type="PANTHER" id="PTHR38474:SF2">
    <property type="entry name" value="CHLORAMPHENICOL ACETYLTRANSFERASE"/>
    <property type="match status" value="1"/>
</dbReference>
<dbReference type="PIRSF" id="PIRSF000440">
    <property type="entry name" value="CAT"/>
    <property type="match status" value="1"/>
</dbReference>
<dbReference type="Proteomes" id="UP000295632">
    <property type="component" value="Unassembled WGS sequence"/>
</dbReference>
<protein>
    <recommendedName>
        <fullName evidence="5 10">Chloramphenicol acetyltransferase</fullName>
        <ecNumber evidence="4 10">2.3.1.28</ecNumber>
    </recommendedName>
</protein>
<dbReference type="NCBIfam" id="NF000491">
    <property type="entry name" value="chloram_CatA"/>
    <property type="match status" value="1"/>
</dbReference>
<dbReference type="GO" id="GO:0008811">
    <property type="term" value="F:chloramphenicol O-acetyltransferase activity"/>
    <property type="evidence" value="ECO:0007669"/>
    <property type="project" value="UniProtKB-EC"/>
</dbReference>
<dbReference type="InterPro" id="IPR001707">
    <property type="entry name" value="Cmp_AcTrfase"/>
</dbReference>
<dbReference type="PANTHER" id="PTHR38474">
    <property type="entry name" value="SLR0299 PROTEIN"/>
    <property type="match status" value="1"/>
</dbReference>
<feature type="active site" description="Proton acceptor" evidence="9">
    <location>
        <position position="189"/>
    </location>
</feature>
<dbReference type="EMBL" id="SNYJ01000004">
    <property type="protein sequence ID" value="TDQ41197.1"/>
    <property type="molecule type" value="Genomic_DNA"/>
</dbReference>
<sequence length="216" mass="25094">MKFNLIDVESWQRKEIFNHFLKQQTTFSITTEIDITVLYQMIKQKGYKFYPAFIFLVTSVVNSNKAFRMNFNRKGQLGYWDKVDPMYTVFNRESETFSGIWTEVKHDFKGFHDMYLSDVKKYNGTGKLFPKTPLPENTVSISMIPWTSFTGFNLNINSNPNHLPPIITGGKFVENGDSIYLPVSLQIHHAVCDGYHAGVFMNNVRQMAEHPAEWIL</sequence>
<dbReference type="OrthoDB" id="9801766at2"/>
<keyword evidence="7 10" id="KW-0046">Antibiotic resistance</keyword>
<reference evidence="12 13" key="1">
    <citation type="submission" date="2019-03" db="EMBL/GenBank/DDBJ databases">
        <title>Genomic Encyclopedia of Type Strains, Phase IV (KMG-IV): sequencing the most valuable type-strain genomes for metagenomic binning, comparative biology and taxonomic classification.</title>
        <authorList>
            <person name="Goeker M."/>
        </authorList>
    </citation>
    <scope>NUCLEOTIDE SEQUENCE [LARGE SCALE GENOMIC DNA]</scope>
    <source>
        <strain evidence="12 13">DSM 28697</strain>
    </source>
</reference>
<evidence type="ECO:0000256" key="8">
    <source>
        <dbReference type="ARBA" id="ARBA00023315"/>
    </source>
</evidence>
<evidence type="ECO:0000256" key="11">
    <source>
        <dbReference type="RuleBase" id="RU004156"/>
    </source>
</evidence>
<evidence type="ECO:0000256" key="10">
    <source>
        <dbReference type="RuleBase" id="RU000503"/>
    </source>
</evidence>
<accession>A0A4V3D5S8</accession>
<dbReference type="EC" id="2.3.1.28" evidence="4 10"/>
<evidence type="ECO:0000256" key="5">
    <source>
        <dbReference type="ARBA" id="ARBA00020291"/>
    </source>
</evidence>
<proteinExistence type="inferred from homology"/>
<dbReference type="SMART" id="SM01059">
    <property type="entry name" value="CAT"/>
    <property type="match status" value="1"/>
</dbReference>
<name>A0A4V3D5S8_9BACI</name>
<evidence type="ECO:0000256" key="3">
    <source>
        <dbReference type="ARBA" id="ARBA00011233"/>
    </source>
</evidence>
<gene>
    <name evidence="12" type="ORF">EV213_104195</name>
</gene>
<evidence type="ECO:0000313" key="13">
    <source>
        <dbReference type="Proteomes" id="UP000295632"/>
    </source>
</evidence>
<evidence type="ECO:0000256" key="9">
    <source>
        <dbReference type="PIRSR" id="PIRSR000440-1"/>
    </source>
</evidence>
<evidence type="ECO:0000256" key="7">
    <source>
        <dbReference type="ARBA" id="ARBA00023251"/>
    </source>
</evidence>
<evidence type="ECO:0000256" key="4">
    <source>
        <dbReference type="ARBA" id="ARBA00013235"/>
    </source>
</evidence>
<dbReference type="RefSeq" id="WP_133579793.1">
    <property type="nucleotide sequence ID" value="NZ_SNYJ01000004.1"/>
</dbReference>
<keyword evidence="6 10" id="KW-0808">Transferase</keyword>
<comment type="catalytic activity">
    <reaction evidence="10">
        <text>chloramphenicol + acetyl-CoA = chloramphenicol 3-acetate + CoA</text>
        <dbReference type="Rhea" id="RHEA:18421"/>
        <dbReference type="ChEBI" id="CHEBI:16730"/>
        <dbReference type="ChEBI" id="CHEBI:17698"/>
        <dbReference type="ChEBI" id="CHEBI:57287"/>
        <dbReference type="ChEBI" id="CHEBI:57288"/>
        <dbReference type="EC" id="2.3.1.28"/>
    </reaction>
</comment>
<comment type="function">
    <text evidence="1 10">This enzyme is an effector of chloramphenicol resistance in bacteria.</text>
</comment>
<dbReference type="InterPro" id="IPR023213">
    <property type="entry name" value="CAT-like_dom_sf"/>
</dbReference>
<dbReference type="InterPro" id="IPR018372">
    <property type="entry name" value="Chloramphenicol_AcTrfase_AS"/>
</dbReference>
<organism evidence="12 13">
    <name type="scientific">Aureibacillus halotolerans</name>
    <dbReference type="NCBI Taxonomy" id="1508390"/>
    <lineage>
        <taxon>Bacteria</taxon>
        <taxon>Bacillati</taxon>
        <taxon>Bacillota</taxon>
        <taxon>Bacilli</taxon>
        <taxon>Bacillales</taxon>
        <taxon>Bacillaceae</taxon>
        <taxon>Aureibacillus</taxon>
    </lineage>
</organism>
<dbReference type="GO" id="GO:0046677">
    <property type="term" value="P:response to antibiotic"/>
    <property type="evidence" value="ECO:0007669"/>
    <property type="project" value="UniProtKB-KW"/>
</dbReference>
<keyword evidence="13" id="KW-1185">Reference proteome</keyword>
<dbReference type="Pfam" id="PF00302">
    <property type="entry name" value="CAT"/>
    <property type="match status" value="1"/>
</dbReference>
<evidence type="ECO:0000256" key="1">
    <source>
        <dbReference type="ARBA" id="ARBA00002150"/>
    </source>
</evidence>
<comment type="similarity">
    <text evidence="2 11">Belongs to the chloramphenicol acetyltransferase family.</text>
</comment>
<evidence type="ECO:0000256" key="6">
    <source>
        <dbReference type="ARBA" id="ARBA00022679"/>
    </source>
</evidence>
<dbReference type="PROSITE" id="PS00100">
    <property type="entry name" value="CAT"/>
    <property type="match status" value="1"/>
</dbReference>
<comment type="caution">
    <text evidence="12">The sequence shown here is derived from an EMBL/GenBank/DDBJ whole genome shotgun (WGS) entry which is preliminary data.</text>
</comment>
<evidence type="ECO:0000313" key="12">
    <source>
        <dbReference type="EMBL" id="TDQ41197.1"/>
    </source>
</evidence>
<dbReference type="AlphaFoldDB" id="A0A4V3D5S8"/>
<evidence type="ECO:0000256" key="2">
    <source>
        <dbReference type="ARBA" id="ARBA00010571"/>
    </source>
</evidence>
<dbReference type="Gene3D" id="3.30.559.10">
    <property type="entry name" value="Chloramphenicol acetyltransferase-like domain"/>
    <property type="match status" value="1"/>
</dbReference>